<proteinExistence type="predicted"/>
<organism evidence="1">
    <name type="scientific">Spodoptera frugiperda</name>
    <name type="common">Fall armyworm</name>
    <dbReference type="NCBI Taxonomy" id="7108"/>
    <lineage>
        <taxon>Eukaryota</taxon>
        <taxon>Metazoa</taxon>
        <taxon>Ecdysozoa</taxon>
        <taxon>Arthropoda</taxon>
        <taxon>Hexapoda</taxon>
        <taxon>Insecta</taxon>
        <taxon>Pterygota</taxon>
        <taxon>Neoptera</taxon>
        <taxon>Endopterygota</taxon>
        <taxon>Lepidoptera</taxon>
        <taxon>Glossata</taxon>
        <taxon>Ditrysia</taxon>
        <taxon>Noctuoidea</taxon>
        <taxon>Noctuidae</taxon>
        <taxon>Amphipyrinae</taxon>
        <taxon>Spodoptera</taxon>
    </lineage>
</organism>
<reference evidence="1" key="1">
    <citation type="submission" date="2016-07" db="EMBL/GenBank/DDBJ databases">
        <authorList>
            <person name="Bretaudeau A."/>
        </authorList>
    </citation>
    <scope>NUCLEOTIDE SEQUENCE</scope>
    <source>
        <strain evidence="1">Rice</strain>
        <tissue evidence="1">Whole body</tissue>
    </source>
</reference>
<protein>
    <submittedName>
        <fullName evidence="1">SFRICE_005195</fullName>
    </submittedName>
</protein>
<dbReference type="EMBL" id="ODYU01007548">
    <property type="protein sequence ID" value="SOQ50409.1"/>
    <property type="molecule type" value="Genomic_DNA"/>
</dbReference>
<evidence type="ECO:0000313" key="1">
    <source>
        <dbReference type="EMBL" id="SOQ50409.1"/>
    </source>
</evidence>
<name>A0A2H1WBF4_SPOFR</name>
<gene>
    <name evidence="1" type="ORF">SFRICE_005195</name>
</gene>
<accession>A0A2H1WBF4</accession>
<sequence length="348" mass="40363">MNKDVELNTPVNEQKDHLMVSSCCRSWTLETPRRYKCIAGFFGDLVLKSAAKLFRTRSTLLNPLISYRTTSLTPLLHVTPDFLTVRSHNARSTVTEGRHGRRLRHDTVTPIIYKLDMREGTILDFYNINATQCRSAKVKKIFFQIDQKSIFVRQSKYNNINNVCLSNLIFSTLRQYHNPQKVYFIKRNKNGIRSQCACAAKVSIERDVTPRWRLLENVAICTRKRVVEVECHMSNSHLFSLTLNKFSAPARSRSSLLISWLSWQRLVCSRPRQVATRGSEPWNKRSRMDLDHLMQCVARAQYVAVGWYVYAQVWYSPAFTESTINESGDSRVEYIGYWSPSIVFSRVS</sequence>
<dbReference type="AlphaFoldDB" id="A0A2H1WBF4"/>